<dbReference type="GO" id="GO:0006355">
    <property type="term" value="P:regulation of DNA-templated transcription"/>
    <property type="evidence" value="ECO:0007669"/>
    <property type="project" value="InterPro"/>
</dbReference>
<evidence type="ECO:0000313" key="5">
    <source>
        <dbReference type="Proteomes" id="UP000199696"/>
    </source>
</evidence>
<dbReference type="EMBL" id="FMHY01000002">
    <property type="protein sequence ID" value="SCL68284.1"/>
    <property type="molecule type" value="Genomic_DNA"/>
</dbReference>
<dbReference type="InterPro" id="IPR036388">
    <property type="entry name" value="WH-like_DNA-bd_sf"/>
</dbReference>
<evidence type="ECO:0000313" key="4">
    <source>
        <dbReference type="EMBL" id="SCL68284.1"/>
    </source>
</evidence>
<sequence>MEFQFLGPLTMRSGNSSIYLSGERSRRLLAGLVIDANRTVSIARLIDIVWGDNPPATARQQIQNRLGRLRSLLTCDGSGQQIVRHGDCYTLEVTEERVDGLRFRRLCAEAGIARQHGEMTRAATLLRQGLMLWRGNAMQDVHSTMLQADAAHWEESRLRAIEMLVEIEFERGNSVGSVPELQSWAALHPYHEGLHMRLAEALHHACRTAESLAVIRDLRSRLDGELGIPPGPAVHELERRIIADQRTASPRPPSIQMNRQTAEALHRALTETTKVLQLLGRALE</sequence>
<feature type="domain" description="Bacterial transcriptional activator" evidence="3">
    <location>
        <begin position="98"/>
        <end position="242"/>
    </location>
</feature>
<name>A0A1C6VQ66_9ACTN</name>
<dbReference type="CDD" id="cd15831">
    <property type="entry name" value="BTAD"/>
    <property type="match status" value="1"/>
</dbReference>
<organism evidence="4 5">
    <name type="scientific">Micromonospora eburnea</name>
    <dbReference type="NCBI Taxonomy" id="227316"/>
    <lineage>
        <taxon>Bacteria</taxon>
        <taxon>Bacillati</taxon>
        <taxon>Actinomycetota</taxon>
        <taxon>Actinomycetes</taxon>
        <taxon>Micromonosporales</taxon>
        <taxon>Micromonosporaceae</taxon>
        <taxon>Micromonospora</taxon>
    </lineage>
</organism>
<dbReference type="SMART" id="SM01043">
    <property type="entry name" value="BTAD"/>
    <property type="match status" value="1"/>
</dbReference>
<dbReference type="SUPFAM" id="SSF46894">
    <property type="entry name" value="C-terminal effector domain of the bipartite response regulators"/>
    <property type="match status" value="1"/>
</dbReference>
<dbReference type="Gene3D" id="1.10.10.10">
    <property type="entry name" value="Winged helix-like DNA-binding domain superfamily/Winged helix DNA-binding domain"/>
    <property type="match status" value="1"/>
</dbReference>
<keyword evidence="2" id="KW-0804">Transcription</keyword>
<proteinExistence type="predicted"/>
<keyword evidence="1" id="KW-0805">Transcription regulation</keyword>
<evidence type="ECO:0000256" key="2">
    <source>
        <dbReference type="ARBA" id="ARBA00023163"/>
    </source>
</evidence>
<dbReference type="AlphaFoldDB" id="A0A1C6VQ66"/>
<dbReference type="PANTHER" id="PTHR35807">
    <property type="entry name" value="TRANSCRIPTIONAL REGULATOR REDD-RELATED"/>
    <property type="match status" value="1"/>
</dbReference>
<accession>A0A1C6VQ66</accession>
<keyword evidence="4" id="KW-0238">DNA-binding</keyword>
<evidence type="ECO:0000259" key="3">
    <source>
        <dbReference type="SMART" id="SM01043"/>
    </source>
</evidence>
<dbReference type="Gene3D" id="1.25.40.10">
    <property type="entry name" value="Tetratricopeptide repeat domain"/>
    <property type="match status" value="1"/>
</dbReference>
<dbReference type="STRING" id="227316.GA0070604_6253"/>
<evidence type="ECO:0000256" key="1">
    <source>
        <dbReference type="ARBA" id="ARBA00023015"/>
    </source>
</evidence>
<dbReference type="InterPro" id="IPR011990">
    <property type="entry name" value="TPR-like_helical_dom_sf"/>
</dbReference>
<dbReference type="Pfam" id="PF03704">
    <property type="entry name" value="BTAD"/>
    <property type="match status" value="1"/>
</dbReference>
<gene>
    <name evidence="4" type="ORF">GA0070604_6253</name>
</gene>
<dbReference type="PANTHER" id="PTHR35807:SF1">
    <property type="entry name" value="TRANSCRIPTIONAL REGULATOR REDD"/>
    <property type="match status" value="1"/>
</dbReference>
<dbReference type="InterPro" id="IPR016032">
    <property type="entry name" value="Sig_transdc_resp-reg_C-effctor"/>
</dbReference>
<dbReference type="SUPFAM" id="SSF48452">
    <property type="entry name" value="TPR-like"/>
    <property type="match status" value="1"/>
</dbReference>
<dbReference type="GO" id="GO:0003677">
    <property type="term" value="F:DNA binding"/>
    <property type="evidence" value="ECO:0007669"/>
    <property type="project" value="UniProtKB-KW"/>
</dbReference>
<protein>
    <submittedName>
        <fullName evidence="4">DNA-binding transcriptional activator of the SARP family</fullName>
    </submittedName>
</protein>
<dbReference type="InterPro" id="IPR005158">
    <property type="entry name" value="BTAD"/>
</dbReference>
<dbReference type="Proteomes" id="UP000199696">
    <property type="component" value="Unassembled WGS sequence"/>
</dbReference>
<dbReference type="InterPro" id="IPR051677">
    <property type="entry name" value="AfsR-DnrI-RedD_regulator"/>
</dbReference>
<reference evidence="5" key="1">
    <citation type="submission" date="2016-06" db="EMBL/GenBank/DDBJ databases">
        <authorList>
            <person name="Varghese N."/>
            <person name="Submissions Spin"/>
        </authorList>
    </citation>
    <scope>NUCLEOTIDE SEQUENCE [LARGE SCALE GENOMIC DNA]</scope>
    <source>
        <strain evidence="5">DSM 44814</strain>
    </source>
</reference>
<keyword evidence="5" id="KW-1185">Reference proteome</keyword>